<dbReference type="GO" id="GO:0005524">
    <property type="term" value="F:ATP binding"/>
    <property type="evidence" value="ECO:0007669"/>
    <property type="project" value="InterPro"/>
</dbReference>
<sequence length="63" mass="6935">MLQGRGRSPCVWDSPAIGQAEKGYQESETGPESSVLTKVKGVTRSPSKVWDVEEYVKPAEVRL</sequence>
<keyword evidence="6" id="KW-0406">Ion transport</keyword>
<comment type="subcellular location">
    <subcellularLocation>
        <location evidence="1">Endomembrane system</location>
    </subcellularLocation>
</comment>
<comment type="similarity">
    <text evidence="2">Belongs to the P2X receptor family.</text>
</comment>
<feature type="compositionally biased region" description="Polar residues" evidence="10">
    <location>
        <begin position="26"/>
        <end position="36"/>
    </location>
</feature>
<keyword evidence="9" id="KW-0407">Ion channel</keyword>
<dbReference type="AlphaFoldDB" id="A0A674ICJ7"/>
<evidence type="ECO:0000256" key="4">
    <source>
        <dbReference type="ARBA" id="ARBA00022692"/>
    </source>
</evidence>
<dbReference type="InParanoid" id="A0A674ICJ7"/>
<dbReference type="InterPro" id="IPR027309">
    <property type="entry name" value="P2X_extracellular_dom_sf"/>
</dbReference>
<organism evidence="11 12">
    <name type="scientific">Terrapene triunguis</name>
    <name type="common">Three-toed box turtle</name>
    <dbReference type="NCBI Taxonomy" id="2587831"/>
    <lineage>
        <taxon>Eukaryota</taxon>
        <taxon>Metazoa</taxon>
        <taxon>Chordata</taxon>
        <taxon>Craniata</taxon>
        <taxon>Vertebrata</taxon>
        <taxon>Euteleostomi</taxon>
        <taxon>Archelosauria</taxon>
        <taxon>Testudinata</taxon>
        <taxon>Testudines</taxon>
        <taxon>Cryptodira</taxon>
        <taxon>Durocryptodira</taxon>
        <taxon>Testudinoidea</taxon>
        <taxon>Emydidae</taxon>
        <taxon>Terrapene</taxon>
    </lineage>
</organism>
<evidence type="ECO:0000313" key="11">
    <source>
        <dbReference type="Ensembl" id="ENSTMTP00000005813.1"/>
    </source>
</evidence>
<evidence type="ECO:0000256" key="10">
    <source>
        <dbReference type="SAM" id="MobiDB-lite"/>
    </source>
</evidence>
<dbReference type="InterPro" id="IPR059116">
    <property type="entry name" value="P2X_receptor"/>
</dbReference>
<keyword evidence="12" id="KW-1185">Reference proteome</keyword>
<dbReference type="GO" id="GO:0005886">
    <property type="term" value="C:plasma membrane"/>
    <property type="evidence" value="ECO:0007669"/>
    <property type="project" value="TreeGrafter"/>
</dbReference>
<evidence type="ECO:0000256" key="5">
    <source>
        <dbReference type="ARBA" id="ARBA00022989"/>
    </source>
</evidence>
<evidence type="ECO:0000256" key="6">
    <source>
        <dbReference type="ARBA" id="ARBA00023065"/>
    </source>
</evidence>
<dbReference type="GO" id="GO:0001614">
    <property type="term" value="F:purinergic nucleotide receptor activity"/>
    <property type="evidence" value="ECO:0007669"/>
    <property type="project" value="InterPro"/>
</dbReference>
<dbReference type="PANTHER" id="PTHR10125:SF4">
    <property type="entry name" value="P2X PURINOCEPTOR 2"/>
    <property type="match status" value="1"/>
</dbReference>
<dbReference type="Proteomes" id="UP000472274">
    <property type="component" value="Unplaced"/>
</dbReference>
<dbReference type="GeneTree" id="ENSGT01040000244543"/>
<evidence type="ECO:0000313" key="12">
    <source>
        <dbReference type="Proteomes" id="UP000472274"/>
    </source>
</evidence>
<keyword evidence="3" id="KW-0813">Transport</keyword>
<reference evidence="11" key="2">
    <citation type="submission" date="2025-09" db="UniProtKB">
        <authorList>
            <consortium name="Ensembl"/>
        </authorList>
    </citation>
    <scope>IDENTIFICATION</scope>
</reference>
<dbReference type="Gene3D" id="2.60.490.10">
    <property type="entry name" value="atp-gated p2x4 ion channel domain"/>
    <property type="match status" value="1"/>
</dbReference>
<proteinExistence type="inferred from homology"/>
<evidence type="ECO:0000256" key="2">
    <source>
        <dbReference type="ARBA" id="ARBA00009848"/>
    </source>
</evidence>
<dbReference type="GO" id="GO:0070588">
    <property type="term" value="P:calcium ion transmembrane transport"/>
    <property type="evidence" value="ECO:0007669"/>
    <property type="project" value="TreeGrafter"/>
</dbReference>
<name>A0A674ICJ7_9SAUR</name>
<reference evidence="11" key="1">
    <citation type="submission" date="2025-08" db="UniProtKB">
        <authorList>
            <consortium name="Ensembl"/>
        </authorList>
    </citation>
    <scope>IDENTIFICATION</scope>
</reference>
<keyword evidence="5" id="KW-1133">Transmembrane helix</keyword>
<feature type="region of interest" description="Disordered" evidence="10">
    <location>
        <begin position="1"/>
        <end position="36"/>
    </location>
</feature>
<dbReference type="PANTHER" id="PTHR10125">
    <property type="entry name" value="P2X PURINOCEPTOR"/>
    <property type="match status" value="1"/>
</dbReference>
<dbReference type="Ensembl" id="ENSTMTT00000006008.1">
    <property type="protein sequence ID" value="ENSTMTP00000005813.1"/>
    <property type="gene ID" value="ENSTMTG00000004310.1"/>
</dbReference>
<dbReference type="GO" id="GO:0098794">
    <property type="term" value="C:postsynapse"/>
    <property type="evidence" value="ECO:0007669"/>
    <property type="project" value="GOC"/>
</dbReference>
<dbReference type="InterPro" id="IPR003045">
    <property type="entry name" value="P2X2_purnocptor"/>
</dbReference>
<protein>
    <submittedName>
        <fullName evidence="11">Uncharacterized protein</fullName>
    </submittedName>
</protein>
<evidence type="ECO:0000256" key="3">
    <source>
        <dbReference type="ARBA" id="ARBA00022448"/>
    </source>
</evidence>
<dbReference type="Pfam" id="PF00864">
    <property type="entry name" value="P2X_receptor"/>
    <property type="match status" value="1"/>
</dbReference>
<dbReference type="PRINTS" id="PR01309">
    <property type="entry name" value="P2X2RECEPTOR"/>
</dbReference>
<keyword evidence="8" id="KW-1071">Ligand-gated ion channel</keyword>
<evidence type="ECO:0000256" key="8">
    <source>
        <dbReference type="ARBA" id="ARBA00023286"/>
    </source>
</evidence>
<evidence type="ECO:0000256" key="1">
    <source>
        <dbReference type="ARBA" id="ARBA00004308"/>
    </source>
</evidence>
<dbReference type="GO" id="GO:0043235">
    <property type="term" value="C:receptor complex"/>
    <property type="evidence" value="ECO:0007669"/>
    <property type="project" value="TreeGrafter"/>
</dbReference>
<dbReference type="GO" id="GO:0012505">
    <property type="term" value="C:endomembrane system"/>
    <property type="evidence" value="ECO:0007669"/>
    <property type="project" value="UniProtKB-SubCell"/>
</dbReference>
<evidence type="ECO:0000256" key="7">
    <source>
        <dbReference type="ARBA" id="ARBA00023136"/>
    </source>
</evidence>
<evidence type="ECO:0000256" key="9">
    <source>
        <dbReference type="ARBA" id="ARBA00023303"/>
    </source>
</evidence>
<dbReference type="GO" id="GO:0004931">
    <property type="term" value="F:extracellularly ATP-gated monoatomic cation channel activity"/>
    <property type="evidence" value="ECO:0007669"/>
    <property type="project" value="TreeGrafter"/>
</dbReference>
<keyword evidence="4" id="KW-0812">Transmembrane</keyword>
<keyword evidence="7" id="KW-0472">Membrane</keyword>
<accession>A0A674ICJ7</accession>